<proteinExistence type="predicted"/>
<evidence type="ECO:0000313" key="3">
    <source>
        <dbReference type="Proteomes" id="UP000249819"/>
    </source>
</evidence>
<comment type="caution">
    <text evidence="2">The sequence shown here is derived from an EMBL/GenBank/DDBJ whole genome shotgun (WGS) entry which is preliminary data.</text>
</comment>
<evidence type="ECO:0000313" key="2">
    <source>
        <dbReference type="EMBL" id="RAJ83322.1"/>
    </source>
</evidence>
<evidence type="ECO:0008006" key="4">
    <source>
        <dbReference type="Google" id="ProtNLM"/>
    </source>
</evidence>
<feature type="signal peptide" evidence="1">
    <location>
        <begin position="1"/>
        <end position="19"/>
    </location>
</feature>
<feature type="chain" id="PRO_5016309458" description="Lipoprotein" evidence="1">
    <location>
        <begin position="20"/>
        <end position="155"/>
    </location>
</feature>
<name>A0A327W3F7_9BACT</name>
<dbReference type="Proteomes" id="UP000249819">
    <property type="component" value="Unassembled WGS sequence"/>
</dbReference>
<sequence>MVRLLGMFLALMCCSCGFNITDGPGPQVSSSVEISQEAGTFICEYKGKTADSTANDIPIKQIFIEKQYHFVRDFYLKKVISCCTSQLVIVTEQPLSGYAADWKLKDFTRQSSSYRVIKELNEVQCPDSILLNYISLNGKGEAGGIIKAYYVYRVK</sequence>
<organism evidence="2 3">
    <name type="scientific">Chitinophaga dinghuensis</name>
    <dbReference type="NCBI Taxonomy" id="1539050"/>
    <lineage>
        <taxon>Bacteria</taxon>
        <taxon>Pseudomonadati</taxon>
        <taxon>Bacteroidota</taxon>
        <taxon>Chitinophagia</taxon>
        <taxon>Chitinophagales</taxon>
        <taxon>Chitinophagaceae</taxon>
        <taxon>Chitinophaga</taxon>
    </lineage>
</organism>
<evidence type="ECO:0000256" key="1">
    <source>
        <dbReference type="SAM" id="SignalP"/>
    </source>
</evidence>
<dbReference type="EMBL" id="QLMA01000003">
    <property type="protein sequence ID" value="RAJ83322.1"/>
    <property type="molecule type" value="Genomic_DNA"/>
</dbReference>
<gene>
    <name evidence="2" type="ORF">CLV59_103286</name>
</gene>
<dbReference type="AlphaFoldDB" id="A0A327W3F7"/>
<protein>
    <recommendedName>
        <fullName evidence="4">Lipoprotein</fullName>
    </recommendedName>
</protein>
<dbReference type="RefSeq" id="WP_111591973.1">
    <property type="nucleotide sequence ID" value="NZ_QLMA01000003.1"/>
</dbReference>
<accession>A0A327W3F7</accession>
<keyword evidence="3" id="KW-1185">Reference proteome</keyword>
<reference evidence="2 3" key="1">
    <citation type="submission" date="2018-06" db="EMBL/GenBank/DDBJ databases">
        <title>Genomic Encyclopedia of Archaeal and Bacterial Type Strains, Phase II (KMG-II): from individual species to whole genera.</title>
        <authorList>
            <person name="Goeker M."/>
        </authorList>
    </citation>
    <scope>NUCLEOTIDE SEQUENCE [LARGE SCALE GENOMIC DNA]</scope>
    <source>
        <strain evidence="2 3">DSM 29821</strain>
    </source>
</reference>
<keyword evidence="1" id="KW-0732">Signal</keyword>